<dbReference type="Proteomes" id="UP000050867">
    <property type="component" value="Unassembled WGS sequence"/>
</dbReference>
<dbReference type="STRING" id="76728.AQ490_03510"/>
<protein>
    <submittedName>
        <fullName evidence="3">Methyltransferase</fullName>
    </submittedName>
</protein>
<name>A0A0T6LT62_WENVI</name>
<dbReference type="PANTHER" id="PTHR42912">
    <property type="entry name" value="METHYLTRANSFERASE"/>
    <property type="match status" value="1"/>
</dbReference>
<dbReference type="GO" id="GO:0008168">
    <property type="term" value="F:methyltransferase activity"/>
    <property type="evidence" value="ECO:0007669"/>
    <property type="project" value="UniProtKB-KW"/>
</dbReference>
<organism evidence="3 4">
    <name type="scientific">Wenjunlia vitaminophila</name>
    <name type="common">Streptomyces vitaminophilus</name>
    <dbReference type="NCBI Taxonomy" id="76728"/>
    <lineage>
        <taxon>Bacteria</taxon>
        <taxon>Bacillati</taxon>
        <taxon>Actinomycetota</taxon>
        <taxon>Actinomycetes</taxon>
        <taxon>Kitasatosporales</taxon>
        <taxon>Streptomycetaceae</taxon>
        <taxon>Wenjunlia</taxon>
    </lineage>
</organism>
<evidence type="ECO:0000259" key="2">
    <source>
        <dbReference type="Pfam" id="PF13649"/>
    </source>
</evidence>
<feature type="region of interest" description="Disordered" evidence="1">
    <location>
        <begin position="214"/>
        <end position="248"/>
    </location>
</feature>
<dbReference type="SUPFAM" id="SSF53335">
    <property type="entry name" value="S-adenosyl-L-methionine-dependent methyltransferases"/>
    <property type="match status" value="1"/>
</dbReference>
<sequence>MTEPDFLRTTRTSYDTVAADYAELFRDALADSPLERAMLAGFADLVRAGGAGQVADVGCGSGRVAAHLHGLGLPVFGIDLSPRMVAVARQTYPGLRFEVGSMLGLDLPDGALGGVVTWYSIIHVPQERLPEVFAEFHRVLAPGGHVLLAFQAGDETVHLTEAFGHPVSLELHRRQPDRVADLLGRAGLVVRARLLDEPDAGDDSVSRKRHAAFLLARKPADPGHDDARGAARPAPRSQPDAPAGGTSE</sequence>
<evidence type="ECO:0000313" key="3">
    <source>
        <dbReference type="EMBL" id="KRV49275.1"/>
    </source>
</evidence>
<keyword evidence="3" id="KW-0808">Transferase</keyword>
<dbReference type="InterPro" id="IPR041698">
    <property type="entry name" value="Methyltransf_25"/>
</dbReference>
<dbReference type="GO" id="GO:0032259">
    <property type="term" value="P:methylation"/>
    <property type="evidence" value="ECO:0007669"/>
    <property type="project" value="UniProtKB-KW"/>
</dbReference>
<dbReference type="Pfam" id="PF13649">
    <property type="entry name" value="Methyltransf_25"/>
    <property type="match status" value="1"/>
</dbReference>
<dbReference type="EMBL" id="LLZU01000013">
    <property type="protein sequence ID" value="KRV49275.1"/>
    <property type="molecule type" value="Genomic_DNA"/>
</dbReference>
<keyword evidence="4" id="KW-1185">Reference proteome</keyword>
<gene>
    <name evidence="3" type="ORF">AQ490_03510</name>
</gene>
<evidence type="ECO:0000256" key="1">
    <source>
        <dbReference type="SAM" id="MobiDB-lite"/>
    </source>
</evidence>
<dbReference type="eggNOG" id="COG2226">
    <property type="taxonomic scope" value="Bacteria"/>
</dbReference>
<comment type="caution">
    <text evidence="3">The sequence shown here is derived from an EMBL/GenBank/DDBJ whole genome shotgun (WGS) entry which is preliminary data.</text>
</comment>
<dbReference type="PANTHER" id="PTHR42912:SF80">
    <property type="entry name" value="METHYLTRANSFERASE DOMAIN-CONTAINING PROTEIN"/>
    <property type="match status" value="1"/>
</dbReference>
<evidence type="ECO:0000313" key="4">
    <source>
        <dbReference type="Proteomes" id="UP000050867"/>
    </source>
</evidence>
<dbReference type="AlphaFoldDB" id="A0A0T6LT62"/>
<dbReference type="CDD" id="cd02440">
    <property type="entry name" value="AdoMet_MTases"/>
    <property type="match status" value="1"/>
</dbReference>
<dbReference type="InterPro" id="IPR050508">
    <property type="entry name" value="Methyltransf_Superfamily"/>
</dbReference>
<feature type="compositionally biased region" description="Basic and acidic residues" evidence="1">
    <location>
        <begin position="218"/>
        <end position="229"/>
    </location>
</feature>
<dbReference type="InterPro" id="IPR029063">
    <property type="entry name" value="SAM-dependent_MTases_sf"/>
</dbReference>
<dbReference type="OrthoDB" id="9805171at2"/>
<dbReference type="RefSeq" id="WP_018384701.1">
    <property type="nucleotide sequence ID" value="NZ_LLZU01000013.1"/>
</dbReference>
<accession>A0A0T6LT62</accession>
<keyword evidence="3" id="KW-0489">Methyltransferase</keyword>
<proteinExistence type="predicted"/>
<reference evidence="3 4" key="1">
    <citation type="submission" date="2015-10" db="EMBL/GenBank/DDBJ databases">
        <title>Draft genome sequence of pyrrolomycin-producing Streptomyces vitaminophilus.</title>
        <authorList>
            <person name="Graham D.E."/>
            <person name="Mahan K.M."/>
            <person name="Klingeman D.M."/>
            <person name="Hettich R.L."/>
            <person name="Parry R.J."/>
        </authorList>
    </citation>
    <scope>NUCLEOTIDE SEQUENCE [LARGE SCALE GENOMIC DNA]</scope>
    <source>
        <strain evidence="3 4">ATCC 31673</strain>
    </source>
</reference>
<dbReference type="Gene3D" id="3.40.50.150">
    <property type="entry name" value="Vaccinia Virus protein VP39"/>
    <property type="match status" value="1"/>
</dbReference>
<feature type="domain" description="Methyltransferase" evidence="2">
    <location>
        <begin position="54"/>
        <end position="144"/>
    </location>
</feature>